<dbReference type="Proteomes" id="UP000032233">
    <property type="component" value="Unassembled WGS sequence"/>
</dbReference>
<accession>A0A0D2G7Q2</accession>
<comment type="caution">
    <text evidence="1">The sequence shown here is derived from an EMBL/GenBank/DDBJ whole genome shotgun (WGS) entry which is preliminary data.</text>
</comment>
<name>A0A0D2G7Q2_9BACT</name>
<evidence type="ECO:0000313" key="1">
    <source>
        <dbReference type="EMBL" id="KIX10962.1"/>
    </source>
</evidence>
<proteinExistence type="predicted"/>
<keyword evidence="2" id="KW-1185">Reference proteome</keyword>
<gene>
    <name evidence="1" type="ORF">X474_26520</name>
</gene>
<reference evidence="1 2" key="1">
    <citation type="submission" date="2013-11" db="EMBL/GenBank/DDBJ databases">
        <title>Metagenomic analysis of a methanogenic consortium involved in long chain n-alkane degradation.</title>
        <authorList>
            <person name="Davidova I.A."/>
            <person name="Callaghan A.V."/>
            <person name="Wawrik B."/>
            <person name="Pruitt S."/>
            <person name="Marks C."/>
            <person name="Duncan K.E."/>
            <person name="Suflita J.M."/>
        </authorList>
    </citation>
    <scope>NUCLEOTIDE SEQUENCE [LARGE SCALE GENOMIC DNA]</scope>
    <source>
        <strain evidence="1 2">SPR</strain>
    </source>
</reference>
<evidence type="ECO:0000313" key="2">
    <source>
        <dbReference type="Proteomes" id="UP000032233"/>
    </source>
</evidence>
<sequence>MKWFKREGLGGISKMGRGWFGWPGKECQRGKTTEHYFFPACFLLP</sequence>
<dbReference type="InParanoid" id="A0A0D2G7Q2"/>
<dbReference type="AlphaFoldDB" id="A0A0D2G7Q2"/>
<organism evidence="1 2">
    <name type="scientific">Dethiosulfatarculus sandiegensis</name>
    <dbReference type="NCBI Taxonomy" id="1429043"/>
    <lineage>
        <taxon>Bacteria</taxon>
        <taxon>Pseudomonadati</taxon>
        <taxon>Thermodesulfobacteriota</taxon>
        <taxon>Desulfarculia</taxon>
        <taxon>Desulfarculales</taxon>
        <taxon>Desulfarculaceae</taxon>
        <taxon>Dethiosulfatarculus</taxon>
    </lineage>
</organism>
<protein>
    <submittedName>
        <fullName evidence="1">Uncharacterized protein</fullName>
    </submittedName>
</protein>
<dbReference type="EMBL" id="AZAC01000078">
    <property type="protein sequence ID" value="KIX10962.1"/>
    <property type="molecule type" value="Genomic_DNA"/>
</dbReference>